<comment type="catalytic activity">
    <reaction evidence="1">
        <text>S-ubiquitinyl-[E2 ubiquitin-conjugating enzyme]-L-cysteine + [acceptor protein]-L-lysine = [E2 ubiquitin-conjugating enzyme]-L-cysteine + N(6)-ubiquitinyl-[acceptor protein]-L-lysine.</text>
        <dbReference type="EC" id="2.3.2.27"/>
    </reaction>
</comment>
<accession>A0A0B7AKQ8</accession>
<dbReference type="InterPro" id="IPR039164">
    <property type="entry name" value="UBR1-like"/>
</dbReference>
<protein>
    <recommendedName>
        <fullName evidence="1">E3 ubiquitin-protein ligase</fullName>
        <ecNumber evidence="1">2.3.2.27</ecNumber>
    </recommendedName>
</protein>
<dbReference type="GO" id="GO:0008270">
    <property type="term" value="F:zinc ion binding"/>
    <property type="evidence" value="ECO:0007669"/>
    <property type="project" value="UniProtKB-UniRule"/>
</dbReference>
<dbReference type="PANTHER" id="PTHR21497">
    <property type="entry name" value="UBIQUITIN LIGASE E3 ALPHA-RELATED"/>
    <property type="match status" value="1"/>
</dbReference>
<sequence length="435" mass="48788">MAWNTCAYTILATEQELERENLAVFESTAERQTALLGALVRFAAVTSQVMSPDTIKQHCIRLLSALIPEELEKRNKPAVCLLDLDLFHFLVVLTMTLPALHAEQQKSHISSLPTGGLNDQHALQLVFTAHVVHILLTYDSPCEEEEEQMELTWESDALLEIYGTLRQDAHVMDSALPNSNVLLVHVRAACLPFLRCCAILYHHLTGVTSPPELSSKNSHEFSHLCRYLALPSNLPDLFTSQGNTTSSLIKSWCCSQSMRERLSASSVALIHYPLKLNQLIHLPHDYSLLINEASTFTCPKSDGDDSRAPTRCLVCGRMLCSQSYCCQTELDGTHVGAATEHAYHCGSNSGIFLRVRDCQVLLLSNKIRGCFLPAPYLDIYGETDQELRRGNPLTLSLENYQSVQKIWYQHNIPQTISRSLNRDTGSPFLIEWHNL</sequence>
<dbReference type="PANTHER" id="PTHR21497:SF24">
    <property type="entry name" value="E3 UBIQUITIN-PROTEIN LIGASE UBR1"/>
    <property type="match status" value="1"/>
</dbReference>
<evidence type="ECO:0000256" key="1">
    <source>
        <dbReference type="RuleBase" id="RU366018"/>
    </source>
</evidence>
<dbReference type="Pfam" id="PF18995">
    <property type="entry name" value="PRT6_C"/>
    <property type="match status" value="1"/>
</dbReference>
<name>A0A0B7AKQ8_9EUPU</name>
<keyword evidence="1" id="KW-0863">Zinc-finger</keyword>
<keyword evidence="1" id="KW-0808">Transferase</keyword>
<comment type="similarity">
    <text evidence="1">Belongs to the E3 ubiquitin-protein ligase UBR1-like family.</text>
</comment>
<dbReference type="AlphaFoldDB" id="A0A0B7AKQ8"/>
<dbReference type="InterPro" id="IPR044046">
    <property type="entry name" value="E3_ligase_UBR-like_C"/>
</dbReference>
<gene>
    <name evidence="3" type="primary">ORF121126</name>
</gene>
<keyword evidence="1" id="KW-0833">Ubl conjugation pathway</keyword>
<dbReference type="GO" id="GO:0000151">
    <property type="term" value="C:ubiquitin ligase complex"/>
    <property type="evidence" value="ECO:0007669"/>
    <property type="project" value="TreeGrafter"/>
</dbReference>
<proteinExistence type="inferred from homology"/>
<keyword evidence="1" id="KW-0862">Zinc</keyword>
<dbReference type="GO" id="GO:0071596">
    <property type="term" value="P:ubiquitin-dependent protein catabolic process via the N-end rule pathway"/>
    <property type="evidence" value="ECO:0007669"/>
    <property type="project" value="UniProtKB-UniRule"/>
</dbReference>
<dbReference type="UniPathway" id="UPA00143"/>
<dbReference type="GO" id="GO:0016567">
    <property type="term" value="P:protein ubiquitination"/>
    <property type="evidence" value="ECO:0007669"/>
    <property type="project" value="UniProtKB-UniRule"/>
</dbReference>
<evidence type="ECO:0000259" key="2">
    <source>
        <dbReference type="Pfam" id="PF18995"/>
    </source>
</evidence>
<dbReference type="GO" id="GO:0061630">
    <property type="term" value="F:ubiquitin protein ligase activity"/>
    <property type="evidence" value="ECO:0007669"/>
    <property type="project" value="UniProtKB-UniRule"/>
</dbReference>
<comment type="function">
    <text evidence="1">Ubiquitin ligase protein which is a component of the N-end rule pathway. Recognizes and binds to proteins bearing specific N-terminal residues that are destabilizing according to the N-end rule, leading to their ubiquitination and subsequent degradation.</text>
</comment>
<evidence type="ECO:0000313" key="3">
    <source>
        <dbReference type="EMBL" id="CEK80480.1"/>
    </source>
</evidence>
<keyword evidence="1" id="KW-0479">Metal-binding</keyword>
<reference evidence="3" key="1">
    <citation type="submission" date="2014-12" db="EMBL/GenBank/DDBJ databases">
        <title>Insight into the proteome of Arion vulgaris.</title>
        <authorList>
            <person name="Aradska J."/>
            <person name="Bulat T."/>
            <person name="Smidak R."/>
            <person name="Sarate P."/>
            <person name="Gangsoo J."/>
            <person name="Sialana F."/>
            <person name="Bilban M."/>
            <person name="Lubec G."/>
        </authorList>
    </citation>
    <scope>NUCLEOTIDE SEQUENCE</scope>
    <source>
        <tissue evidence="3">Skin</tissue>
    </source>
</reference>
<comment type="pathway">
    <text evidence="1">Protein modification; protein ubiquitination.</text>
</comment>
<feature type="domain" description="E3 ubiquitin-protein ligase UBR-like C-terminal" evidence="2">
    <location>
        <begin position="1"/>
        <end position="408"/>
    </location>
</feature>
<organism evidence="3">
    <name type="scientific">Arion vulgaris</name>
    <dbReference type="NCBI Taxonomy" id="1028688"/>
    <lineage>
        <taxon>Eukaryota</taxon>
        <taxon>Metazoa</taxon>
        <taxon>Spiralia</taxon>
        <taxon>Lophotrochozoa</taxon>
        <taxon>Mollusca</taxon>
        <taxon>Gastropoda</taxon>
        <taxon>Heterobranchia</taxon>
        <taxon>Euthyneura</taxon>
        <taxon>Panpulmonata</taxon>
        <taxon>Eupulmonata</taxon>
        <taxon>Stylommatophora</taxon>
        <taxon>Helicina</taxon>
        <taxon>Arionoidea</taxon>
        <taxon>Arionidae</taxon>
        <taxon>Arion</taxon>
    </lineage>
</organism>
<dbReference type="EC" id="2.3.2.27" evidence="1"/>
<dbReference type="GO" id="GO:0005737">
    <property type="term" value="C:cytoplasm"/>
    <property type="evidence" value="ECO:0007669"/>
    <property type="project" value="TreeGrafter"/>
</dbReference>
<dbReference type="EMBL" id="HACG01033615">
    <property type="protein sequence ID" value="CEK80480.1"/>
    <property type="molecule type" value="Transcribed_RNA"/>
</dbReference>